<evidence type="ECO:0000256" key="1">
    <source>
        <dbReference type="SAM" id="SignalP"/>
    </source>
</evidence>
<keyword evidence="1" id="KW-0732">Signal</keyword>
<protein>
    <recommendedName>
        <fullName evidence="4">PEGA domain-containing protein</fullName>
    </recommendedName>
</protein>
<accession>A0ABX1EYJ9</accession>
<evidence type="ECO:0000313" key="3">
    <source>
        <dbReference type="Proteomes" id="UP000765160"/>
    </source>
</evidence>
<evidence type="ECO:0008006" key="4">
    <source>
        <dbReference type="Google" id="ProtNLM"/>
    </source>
</evidence>
<keyword evidence="3" id="KW-1185">Reference proteome</keyword>
<dbReference type="Proteomes" id="UP000765160">
    <property type="component" value="Unassembled WGS sequence"/>
</dbReference>
<comment type="caution">
    <text evidence="2">The sequence shown here is derived from an EMBL/GenBank/DDBJ whole genome shotgun (WGS) entry which is preliminary data.</text>
</comment>
<gene>
    <name evidence="2" type="ORF">HB662_10035</name>
</gene>
<dbReference type="EMBL" id="JAAVTX010000003">
    <property type="protein sequence ID" value="NKE45119.1"/>
    <property type="molecule type" value="Genomic_DNA"/>
</dbReference>
<sequence>MPRLLRLVALLSIALLPACATVTSGTSQSLAIQTEPTGAACTVSRQGAVIGTVGATPGSVEISKSRQDLAVACTRRDFLPASQVVVAEAQVMTAGNILLGGVIGLAVDAATGAMTRYPTSVSLILPPSRFASEAERDGFFAGRAAETRRRHAERLQALTSQCAVIGPDACDTQTRALEAERDAALVELERQRGVTTTG</sequence>
<reference evidence="2 3" key="1">
    <citation type="submission" date="2020-03" db="EMBL/GenBank/DDBJ databases">
        <title>Roseomonas selenitidurans sp. nov. isolated from soil.</title>
        <authorList>
            <person name="Liu H."/>
        </authorList>
    </citation>
    <scope>NUCLEOTIDE SEQUENCE [LARGE SCALE GENOMIC DNA]</scope>
    <source>
        <strain evidence="2 3">JCM 15073</strain>
    </source>
</reference>
<feature type="signal peptide" evidence="1">
    <location>
        <begin position="1"/>
        <end position="20"/>
    </location>
</feature>
<dbReference type="RefSeq" id="WP_168049602.1">
    <property type="nucleotide sequence ID" value="NZ_JAATJR010000003.1"/>
</dbReference>
<name>A0ABX1EYJ9_9PROT</name>
<organism evidence="2 3">
    <name type="scientific">Falsiroseomonas frigidaquae</name>
    <dbReference type="NCBI Taxonomy" id="487318"/>
    <lineage>
        <taxon>Bacteria</taxon>
        <taxon>Pseudomonadati</taxon>
        <taxon>Pseudomonadota</taxon>
        <taxon>Alphaproteobacteria</taxon>
        <taxon>Acetobacterales</taxon>
        <taxon>Roseomonadaceae</taxon>
        <taxon>Falsiroseomonas</taxon>
    </lineage>
</organism>
<evidence type="ECO:0000313" key="2">
    <source>
        <dbReference type="EMBL" id="NKE45119.1"/>
    </source>
</evidence>
<feature type="chain" id="PRO_5047308173" description="PEGA domain-containing protein" evidence="1">
    <location>
        <begin position="21"/>
        <end position="198"/>
    </location>
</feature>
<proteinExistence type="predicted"/>